<dbReference type="GO" id="GO:0003676">
    <property type="term" value="F:nucleic acid binding"/>
    <property type="evidence" value="ECO:0007669"/>
    <property type="project" value="InterPro"/>
</dbReference>
<dbReference type="InterPro" id="IPR012337">
    <property type="entry name" value="RNaseH-like_sf"/>
</dbReference>
<feature type="coiled-coil region" evidence="1">
    <location>
        <begin position="88"/>
        <end position="120"/>
    </location>
</feature>
<sequence>MILNKRNIVNNKLIQNLFNSVKSNIVIQKNDNFNYKLFYSTSNEEPTSLRKVKREKVYRKLMTLPGRNLKKTLKLLKDNPLDELKKSKEEWEEYISLDQKKKEEKEREELEKLNKNKNIKGEVKIKNLKNVEQMTPEQTSFDNVYMIDDIAKIQFAINQIKKEKQIGLDIEAVEMGKRGEMSLIQISTPSNASVYLFDVLTLGDIIFKLGLKEVLESKVILKVVHDCRRDSEILYHKYQVLLTHVYDIQIAHAIILKKIDGNLPIRRFGFNELTHIYTSKEYSKYCVDIKFKTKQLFDEDNKIWAKRPIPKLLLDYACLDAAILLPIYRTITPKLQSGSDRRFLRYHFNEQLRYFRDSARELFPKNLI</sequence>
<dbReference type="Proteomes" id="UP000001064">
    <property type="component" value="Unassembled WGS sequence"/>
</dbReference>
<accession>F1A260</accession>
<dbReference type="GO" id="GO:0034587">
    <property type="term" value="P:piRNA processing"/>
    <property type="evidence" value="ECO:0000318"/>
    <property type="project" value="GO_Central"/>
</dbReference>
<evidence type="ECO:0000256" key="1">
    <source>
        <dbReference type="SAM" id="Coils"/>
    </source>
</evidence>
<dbReference type="RefSeq" id="XP_003293751.1">
    <property type="nucleotide sequence ID" value="XM_003293703.1"/>
</dbReference>
<dbReference type="STRING" id="5786.F1A260"/>
<proteinExistence type="predicted"/>
<dbReference type="SUPFAM" id="SSF53098">
    <property type="entry name" value="Ribonuclease H-like"/>
    <property type="match status" value="1"/>
</dbReference>
<dbReference type="OrthoDB" id="368776at2759"/>
<evidence type="ECO:0000313" key="3">
    <source>
        <dbReference type="EMBL" id="EGC29725.1"/>
    </source>
</evidence>
<dbReference type="EMBL" id="GL871398">
    <property type="protein sequence ID" value="EGC29725.1"/>
    <property type="molecule type" value="Genomic_DNA"/>
</dbReference>
<dbReference type="Gene3D" id="3.30.420.10">
    <property type="entry name" value="Ribonuclease H-like superfamily/Ribonuclease H"/>
    <property type="match status" value="1"/>
</dbReference>
<dbReference type="InterPro" id="IPR052144">
    <property type="entry name" value="piRNA_biogenesis_EXD1"/>
</dbReference>
<protein>
    <recommendedName>
        <fullName evidence="2">3'-5' exonuclease domain-containing protein</fullName>
    </recommendedName>
</protein>
<dbReference type="GO" id="GO:1990923">
    <property type="term" value="C:PET complex"/>
    <property type="evidence" value="ECO:0000318"/>
    <property type="project" value="GO_Central"/>
</dbReference>
<reference evidence="4" key="1">
    <citation type="journal article" date="2011" name="Genome Biol.">
        <title>Comparative genomics of the social amoebae Dictyostelium discoideum and Dictyostelium purpureum.</title>
        <authorList>
            <consortium name="US DOE Joint Genome Institute (JGI-PGF)"/>
            <person name="Sucgang R."/>
            <person name="Kuo A."/>
            <person name="Tian X."/>
            <person name="Salerno W."/>
            <person name="Parikh A."/>
            <person name="Feasley C.L."/>
            <person name="Dalin E."/>
            <person name="Tu H."/>
            <person name="Huang E."/>
            <person name="Barry K."/>
            <person name="Lindquist E."/>
            <person name="Shapiro H."/>
            <person name="Bruce D."/>
            <person name="Schmutz J."/>
            <person name="Salamov A."/>
            <person name="Fey P."/>
            <person name="Gaudet P."/>
            <person name="Anjard C."/>
            <person name="Babu M.M."/>
            <person name="Basu S."/>
            <person name="Bushmanova Y."/>
            <person name="van der Wel H."/>
            <person name="Katoh-Kurasawa M."/>
            <person name="Dinh C."/>
            <person name="Coutinho P.M."/>
            <person name="Saito T."/>
            <person name="Elias M."/>
            <person name="Schaap P."/>
            <person name="Kay R.R."/>
            <person name="Henrissat B."/>
            <person name="Eichinger L."/>
            <person name="Rivero F."/>
            <person name="Putnam N.H."/>
            <person name="West C.M."/>
            <person name="Loomis W.F."/>
            <person name="Chisholm R.L."/>
            <person name="Shaulsky G."/>
            <person name="Strassmann J.E."/>
            <person name="Queller D.C."/>
            <person name="Kuspa A."/>
            <person name="Grigoriev I.V."/>
        </authorList>
    </citation>
    <scope>NUCLEOTIDE SEQUENCE [LARGE SCALE GENOMIC DNA]</scope>
    <source>
        <strain evidence="4">QSDP1</strain>
    </source>
</reference>
<dbReference type="SMART" id="SM00474">
    <property type="entry name" value="35EXOc"/>
    <property type="match status" value="1"/>
</dbReference>
<dbReference type="PANTHER" id="PTHR46628">
    <property type="entry name" value="PIRNA BIOGENESIS PROTEIN EXD1"/>
    <property type="match status" value="1"/>
</dbReference>
<dbReference type="InterPro" id="IPR002562">
    <property type="entry name" value="3'-5'_exonuclease_dom"/>
</dbReference>
<dbReference type="GO" id="GO:0008408">
    <property type="term" value="F:3'-5' exonuclease activity"/>
    <property type="evidence" value="ECO:0007669"/>
    <property type="project" value="InterPro"/>
</dbReference>
<dbReference type="Pfam" id="PF01612">
    <property type="entry name" value="DNA_pol_A_exo1"/>
    <property type="match status" value="1"/>
</dbReference>
<dbReference type="VEuPathDB" id="AmoebaDB:DICPUDRAFT_42473"/>
<evidence type="ECO:0000259" key="2">
    <source>
        <dbReference type="SMART" id="SM00474"/>
    </source>
</evidence>
<dbReference type="GeneID" id="10505069"/>
<keyword evidence="1" id="KW-0175">Coiled coil</keyword>
<gene>
    <name evidence="3" type="ORF">DICPUDRAFT_42473</name>
</gene>
<organism evidence="3 4">
    <name type="scientific">Dictyostelium purpureum</name>
    <name type="common">Slime mold</name>
    <dbReference type="NCBI Taxonomy" id="5786"/>
    <lineage>
        <taxon>Eukaryota</taxon>
        <taxon>Amoebozoa</taxon>
        <taxon>Evosea</taxon>
        <taxon>Eumycetozoa</taxon>
        <taxon>Dictyostelia</taxon>
        <taxon>Dictyosteliales</taxon>
        <taxon>Dictyosteliaceae</taxon>
        <taxon>Dictyostelium</taxon>
    </lineage>
</organism>
<dbReference type="PANTHER" id="PTHR46628:SF1">
    <property type="entry name" value="PIRNA BIOGENESIS PROTEIN EXD1"/>
    <property type="match status" value="1"/>
</dbReference>
<feature type="domain" description="3'-5' exonuclease" evidence="2">
    <location>
        <begin position="144"/>
        <end position="336"/>
    </location>
</feature>
<dbReference type="KEGG" id="dpp:DICPUDRAFT_42473"/>
<dbReference type="eggNOG" id="KOG2405">
    <property type="taxonomic scope" value="Eukaryota"/>
</dbReference>
<dbReference type="OMA" id="VHDCRRD"/>
<dbReference type="InParanoid" id="F1A260"/>
<dbReference type="AlphaFoldDB" id="F1A260"/>
<dbReference type="InterPro" id="IPR036397">
    <property type="entry name" value="RNaseH_sf"/>
</dbReference>
<evidence type="ECO:0000313" key="4">
    <source>
        <dbReference type="Proteomes" id="UP000001064"/>
    </source>
</evidence>
<name>F1A260_DICPU</name>
<keyword evidence="4" id="KW-1185">Reference proteome</keyword>